<proteinExistence type="predicted"/>
<dbReference type="AlphaFoldDB" id="A0A0R0M1D5"/>
<evidence type="ECO:0000313" key="2">
    <source>
        <dbReference type="Proteomes" id="UP000051530"/>
    </source>
</evidence>
<dbReference type="EMBL" id="LGUB01000822">
    <property type="protein sequence ID" value="KRH92576.1"/>
    <property type="molecule type" value="Genomic_DNA"/>
</dbReference>
<feature type="non-terminal residue" evidence="1">
    <location>
        <position position="228"/>
    </location>
</feature>
<comment type="caution">
    <text evidence="1">The sequence shown here is derived from an EMBL/GenBank/DDBJ whole genome shotgun (WGS) entry which is preliminary data.</text>
</comment>
<sequence length="228" mass="26571">MGSTTNLNIKSYNGIDTEDIILWLEEMTMCQQIFRWDELSEKRMIIVHLKGDARAWMAKFLNEKGYEISTQVLKTELQKRFLSKGRTDVTLSSFIHAQAQKNREEFNPLLRTATVLASKGMMSHEAMCQIIINKVPEAFKVFLIQTMETRETSKELLNRDDSSCWIAFPDPMLNRIEAEQSKTETASLKMNCLLHGENTHSTEQCFRIIAFVKQQRQKKEQWVQKKQS</sequence>
<gene>
    <name evidence="1" type="ORF">M153_4268000686</name>
</gene>
<reference evidence="1 2" key="1">
    <citation type="submission" date="2015-07" db="EMBL/GenBank/DDBJ databases">
        <title>The genome of Pseudoloma neurophilia, a relevant intracellular parasite of the zebrafish.</title>
        <authorList>
            <person name="Ndikumana S."/>
            <person name="Pelin A."/>
            <person name="Sanders J."/>
            <person name="Corradi N."/>
        </authorList>
    </citation>
    <scope>NUCLEOTIDE SEQUENCE [LARGE SCALE GENOMIC DNA]</scope>
    <source>
        <strain evidence="1 2">MK1</strain>
    </source>
</reference>
<protein>
    <submittedName>
        <fullName evidence="1">Transposable element</fullName>
    </submittedName>
</protein>
<name>A0A0R0M1D5_9MICR</name>
<dbReference type="VEuPathDB" id="MicrosporidiaDB:M153_4268000686"/>
<evidence type="ECO:0000313" key="1">
    <source>
        <dbReference type="EMBL" id="KRH92576.1"/>
    </source>
</evidence>
<keyword evidence="2" id="KW-1185">Reference proteome</keyword>
<dbReference type="Proteomes" id="UP000051530">
    <property type="component" value="Unassembled WGS sequence"/>
</dbReference>
<organism evidence="1 2">
    <name type="scientific">Pseudoloma neurophilia</name>
    <dbReference type="NCBI Taxonomy" id="146866"/>
    <lineage>
        <taxon>Eukaryota</taxon>
        <taxon>Fungi</taxon>
        <taxon>Fungi incertae sedis</taxon>
        <taxon>Microsporidia</taxon>
        <taxon>Pseudoloma</taxon>
    </lineage>
</organism>
<accession>A0A0R0M1D5</accession>